<keyword evidence="2" id="KW-1185">Reference proteome</keyword>
<gene>
    <name evidence="1" type="ORF">TRICI_005698</name>
</gene>
<dbReference type="Proteomes" id="UP000761534">
    <property type="component" value="Unassembled WGS sequence"/>
</dbReference>
<organism evidence="1 2">
    <name type="scientific">Trichomonascus ciferrii</name>
    <dbReference type="NCBI Taxonomy" id="44093"/>
    <lineage>
        <taxon>Eukaryota</taxon>
        <taxon>Fungi</taxon>
        <taxon>Dikarya</taxon>
        <taxon>Ascomycota</taxon>
        <taxon>Saccharomycotina</taxon>
        <taxon>Dipodascomycetes</taxon>
        <taxon>Dipodascales</taxon>
        <taxon>Trichomonascaceae</taxon>
        <taxon>Trichomonascus</taxon>
        <taxon>Trichomonascus ciferrii complex</taxon>
    </lineage>
</organism>
<protein>
    <submittedName>
        <fullName evidence="1">Uncharacterized protein</fullName>
    </submittedName>
</protein>
<reference evidence="1" key="1">
    <citation type="journal article" date="2019" name="G3 (Bethesda)">
        <title>Genome Assemblies of Two Rare Opportunistic Yeast Pathogens: Diutina rugosa (syn. Candida rugosa) and Trichomonascus ciferrii (syn. Candida ciferrii).</title>
        <authorList>
            <person name="Mixao V."/>
            <person name="Saus E."/>
            <person name="Hansen A.P."/>
            <person name="Lass-Florl C."/>
            <person name="Gabaldon T."/>
        </authorList>
    </citation>
    <scope>NUCLEOTIDE SEQUENCE</scope>
    <source>
        <strain evidence="1">CBS 4856</strain>
    </source>
</reference>
<accession>A0A642UQC1</accession>
<sequence length="283" mass="32048">MMRFRGPVLGPNVRLVPRRLPRGGNIRPSFRSLSTDEAALNTHVTGTDPAHAPQAGFKTDIKGFFELLNKQQQQHHVDTASATNTADEPGYVSILEPTADGSKPTDQVKGERINRLLETTPVESLLCLPFAETSEALKARWVNSDFSVAAYVPRPLLLSGEVYQLDKKSMLDYLTMIRHQVARQHCLDEYRSGRYIKMLMSPYGEPDKVLRLYREETTYLTHMAELYNLSQNEQIKEHVLETLPLMVDLVQLYGLKPSKVTRLEKALKVAQDDFSKLAAHAWN</sequence>
<dbReference type="AlphaFoldDB" id="A0A642UQC1"/>
<dbReference type="VEuPathDB" id="FungiDB:TRICI_005698"/>
<dbReference type="EMBL" id="SWFS01000441">
    <property type="protein sequence ID" value="KAA8903408.1"/>
    <property type="molecule type" value="Genomic_DNA"/>
</dbReference>
<proteinExistence type="predicted"/>
<name>A0A642UQC1_9ASCO</name>
<comment type="caution">
    <text evidence="1">The sequence shown here is derived from an EMBL/GenBank/DDBJ whole genome shotgun (WGS) entry which is preliminary data.</text>
</comment>
<evidence type="ECO:0000313" key="1">
    <source>
        <dbReference type="EMBL" id="KAA8903408.1"/>
    </source>
</evidence>
<evidence type="ECO:0000313" key="2">
    <source>
        <dbReference type="Proteomes" id="UP000761534"/>
    </source>
</evidence>